<sequence>MSLESIRQKHNPPHVNGYGHAGFVRPHASRLRLRSSRVALDPVDDDILINYLYATPDNAVNKDADMQSVVDEGDDAVADTTAKPTAADTSAKFTATSSCDVKHHNLTKLQICWSGTTNYKKAVTSKLAADNQEEMIQWCLQLCQSMIL</sequence>
<feature type="region of interest" description="Disordered" evidence="1">
    <location>
        <begin position="1"/>
        <end position="21"/>
    </location>
</feature>
<evidence type="ECO:0000313" key="2">
    <source>
        <dbReference type="EMBL" id="CEG48143.1"/>
    </source>
</evidence>
<dbReference type="Proteomes" id="UP000054928">
    <property type="component" value="Unassembled WGS sequence"/>
</dbReference>
<protein>
    <submittedName>
        <fullName evidence="2">Uncharacterized protein</fullName>
    </submittedName>
</protein>
<evidence type="ECO:0000313" key="3">
    <source>
        <dbReference type="Proteomes" id="UP000054928"/>
    </source>
</evidence>
<name>A0A0P1B2C0_PLAHL</name>
<organism evidence="2 3">
    <name type="scientific">Plasmopara halstedii</name>
    <name type="common">Downy mildew of sunflower</name>
    <dbReference type="NCBI Taxonomy" id="4781"/>
    <lineage>
        <taxon>Eukaryota</taxon>
        <taxon>Sar</taxon>
        <taxon>Stramenopiles</taxon>
        <taxon>Oomycota</taxon>
        <taxon>Peronosporomycetes</taxon>
        <taxon>Peronosporales</taxon>
        <taxon>Peronosporaceae</taxon>
        <taxon>Plasmopara</taxon>
    </lineage>
</organism>
<dbReference type="EMBL" id="CCYD01002887">
    <property type="protein sequence ID" value="CEG48143.1"/>
    <property type="molecule type" value="Genomic_DNA"/>
</dbReference>
<accession>A0A0P1B2C0</accession>
<keyword evidence="3" id="KW-1185">Reference proteome</keyword>
<dbReference type="AlphaFoldDB" id="A0A0P1B2C0"/>
<reference evidence="3" key="1">
    <citation type="submission" date="2014-09" db="EMBL/GenBank/DDBJ databases">
        <authorList>
            <person name="Sharma Rahul"/>
            <person name="Thines Marco"/>
        </authorList>
    </citation>
    <scope>NUCLEOTIDE SEQUENCE [LARGE SCALE GENOMIC DNA]</scope>
</reference>
<dbReference type="RefSeq" id="XP_024584512.1">
    <property type="nucleotide sequence ID" value="XM_024719188.1"/>
</dbReference>
<evidence type="ECO:0000256" key="1">
    <source>
        <dbReference type="SAM" id="MobiDB-lite"/>
    </source>
</evidence>
<proteinExistence type="predicted"/>
<dbReference type="GeneID" id="36400670"/>